<gene>
    <name evidence="1" type="ORF">ACO22_07329</name>
</gene>
<name>A0A1D2J4Y2_PARBR</name>
<dbReference type="EMBL" id="LZYO01000504">
    <property type="protein sequence ID" value="ODH13368.1"/>
    <property type="molecule type" value="Genomic_DNA"/>
</dbReference>
<proteinExistence type="predicted"/>
<protein>
    <submittedName>
        <fullName evidence="1">Uncharacterized protein</fullName>
    </submittedName>
</protein>
<reference evidence="1 2" key="1">
    <citation type="submission" date="2016-06" db="EMBL/GenBank/DDBJ databases">
        <authorList>
            <person name="Kjaerup R.B."/>
            <person name="Dalgaard T.S."/>
            <person name="Juul-Madsen H.R."/>
        </authorList>
    </citation>
    <scope>NUCLEOTIDE SEQUENCE [LARGE SCALE GENOMIC DNA]</scope>
    <source>
        <strain evidence="1 2">Pb300</strain>
    </source>
</reference>
<evidence type="ECO:0000313" key="1">
    <source>
        <dbReference type="EMBL" id="ODH13368.1"/>
    </source>
</evidence>
<dbReference type="AlphaFoldDB" id="A0A1D2J4Y2"/>
<evidence type="ECO:0000313" key="2">
    <source>
        <dbReference type="Proteomes" id="UP000242814"/>
    </source>
</evidence>
<sequence>MESVYLVGLMISDDLERVHSMPLYYSSLELRNFTVFVINLCEINKQLEKRQDLVEADAESDDKLINNLFE</sequence>
<accession>A0A1D2J4Y2</accession>
<comment type="caution">
    <text evidence="1">The sequence shown here is derived from an EMBL/GenBank/DDBJ whole genome shotgun (WGS) entry which is preliminary data.</text>
</comment>
<organism evidence="1 2">
    <name type="scientific">Paracoccidioides brasiliensis</name>
    <dbReference type="NCBI Taxonomy" id="121759"/>
    <lineage>
        <taxon>Eukaryota</taxon>
        <taxon>Fungi</taxon>
        <taxon>Dikarya</taxon>
        <taxon>Ascomycota</taxon>
        <taxon>Pezizomycotina</taxon>
        <taxon>Eurotiomycetes</taxon>
        <taxon>Eurotiomycetidae</taxon>
        <taxon>Onygenales</taxon>
        <taxon>Ajellomycetaceae</taxon>
        <taxon>Paracoccidioides</taxon>
    </lineage>
</organism>
<dbReference type="VEuPathDB" id="FungiDB:PABG_12659"/>
<dbReference type="Proteomes" id="UP000242814">
    <property type="component" value="Unassembled WGS sequence"/>
</dbReference>